<dbReference type="Gene3D" id="3.40.50.2300">
    <property type="match status" value="1"/>
</dbReference>
<dbReference type="RefSeq" id="WP_051631934.1">
    <property type="nucleotide sequence ID" value="NZ_AZRA01000060.1"/>
</dbReference>
<dbReference type="InterPro" id="IPR028082">
    <property type="entry name" value="Peripla_BP_I"/>
</dbReference>
<organism evidence="1 2">
    <name type="scientific">Sphaerotilus natans subsp. natans DSM 6575</name>
    <dbReference type="NCBI Taxonomy" id="1286631"/>
    <lineage>
        <taxon>Bacteria</taxon>
        <taxon>Pseudomonadati</taxon>
        <taxon>Pseudomonadota</taxon>
        <taxon>Betaproteobacteria</taxon>
        <taxon>Burkholderiales</taxon>
        <taxon>Sphaerotilaceae</taxon>
        <taxon>Sphaerotilus</taxon>
    </lineage>
</organism>
<dbReference type="STRING" id="34103.SAMN05421778_10710"/>
<proteinExistence type="predicted"/>
<evidence type="ECO:0000313" key="1">
    <source>
        <dbReference type="EMBL" id="KDB52079.1"/>
    </source>
</evidence>
<dbReference type="EMBL" id="AZRA01000060">
    <property type="protein sequence ID" value="KDB52079.1"/>
    <property type="molecule type" value="Genomic_DNA"/>
</dbReference>
<dbReference type="eggNOG" id="COG0683">
    <property type="taxonomic scope" value="Bacteria"/>
</dbReference>
<name>A0A059KLL5_9BURK</name>
<protein>
    <recommendedName>
        <fullName evidence="3">Branched-chain amino acid ABC transporter substrate-binding protein</fullName>
    </recommendedName>
</protein>
<dbReference type="SUPFAM" id="SSF53822">
    <property type="entry name" value="Periplasmic binding protein-like I"/>
    <property type="match status" value="1"/>
</dbReference>
<dbReference type="Proteomes" id="UP000026714">
    <property type="component" value="Unassembled WGS sequence"/>
</dbReference>
<comment type="caution">
    <text evidence="1">The sequence shown here is derived from an EMBL/GenBank/DDBJ whole genome shotgun (WGS) entry which is preliminary data.</text>
</comment>
<dbReference type="AlphaFoldDB" id="A0A059KLL5"/>
<dbReference type="PATRIC" id="fig|1286631.3.peg.2317"/>
<reference evidence="1 2" key="1">
    <citation type="journal article" date="2014" name="FEMS Microbiol. Ecol.">
        <title>Sphaerotilus natans encrusted with nanoball-shaped Fe(III) oxide minerals formed by nitrate-reducing mixotrophic Fe(II) oxidation.</title>
        <authorList>
            <person name="Park S."/>
            <person name="Kim D.H."/>
            <person name="Lee J.H."/>
            <person name="Hur H.G."/>
        </authorList>
    </citation>
    <scope>NUCLEOTIDE SEQUENCE [LARGE SCALE GENOMIC DNA]</scope>
    <source>
        <strain evidence="1 2">DSM 6575</strain>
    </source>
</reference>
<keyword evidence="2" id="KW-1185">Reference proteome</keyword>
<evidence type="ECO:0000313" key="2">
    <source>
        <dbReference type="Proteomes" id="UP000026714"/>
    </source>
</evidence>
<sequence>MPVQFISSRRFSRAWRDRAIGVALLGVATLAPAAAFKATLLVPAGDERLDRTRVERAYLGHPTGPASDGVQVALKEARLELESAGASLAVETVEVGSAAEARAAAQKAEKGGAVALLADLPADWLLAGADAVKLPVLNLGAAEDRLRQQDCRARLLHVIPSERMRADALAQALVSRKWTNVLLLAGPSTQDAQRAATAQAAIRRYGLKLVGPKPFKLSGDPRERDLANPLLLTQGSHDVVWVVDSDGEFARMLPYRTATPRPVVGDAGLTALAWHAQYDRFGAPQVSRRFTKTAQRPMSAADWSAWMGGKALAAAVVAAPKGPAAAVHKALLEAELDGSKGVAMSFRPWDGQMRQTMLLTDGQGVIGTAPVDGVLHPKNSLDTLGVDAPEKLCKVAR</sequence>
<gene>
    <name evidence="1" type="ORF">X805_23530</name>
</gene>
<accession>A0A059KLL5</accession>
<evidence type="ECO:0008006" key="3">
    <source>
        <dbReference type="Google" id="ProtNLM"/>
    </source>
</evidence>